<organism evidence="2 3">
    <name type="scientific">Hoeflea poritis</name>
    <dbReference type="NCBI Taxonomy" id="2993659"/>
    <lineage>
        <taxon>Bacteria</taxon>
        <taxon>Pseudomonadati</taxon>
        <taxon>Pseudomonadota</taxon>
        <taxon>Alphaproteobacteria</taxon>
        <taxon>Hyphomicrobiales</taxon>
        <taxon>Rhizobiaceae</taxon>
        <taxon>Hoeflea</taxon>
    </lineage>
</organism>
<evidence type="ECO:0000313" key="3">
    <source>
        <dbReference type="Proteomes" id="UP001148313"/>
    </source>
</evidence>
<name>A0ABT4VKN4_9HYPH</name>
<reference evidence="2" key="1">
    <citation type="submission" date="2022-11" db="EMBL/GenBank/DDBJ databases">
        <title>Hoeflea poritis sp. nov., isolated from scleractinian coral Porites lutea.</title>
        <authorList>
            <person name="Zhang G."/>
            <person name="Wei Q."/>
            <person name="Cai L."/>
        </authorList>
    </citation>
    <scope>NUCLEOTIDE SEQUENCE</scope>
    <source>
        <strain evidence="2">E7-10</strain>
    </source>
</reference>
<proteinExistence type="predicted"/>
<sequence>MINREAGRVRMVRRLNDSRSAAQAKNGPQGKKLTIIGNFLTFAEETTMTEGEMGREEKR</sequence>
<dbReference type="EMBL" id="JAPJZH010000004">
    <property type="protein sequence ID" value="MDA4845277.1"/>
    <property type="molecule type" value="Genomic_DNA"/>
</dbReference>
<accession>A0ABT4VKN4</accession>
<gene>
    <name evidence="2" type="ORF">OOZ53_07950</name>
</gene>
<dbReference type="Proteomes" id="UP001148313">
    <property type="component" value="Unassembled WGS sequence"/>
</dbReference>
<evidence type="ECO:0000256" key="1">
    <source>
        <dbReference type="SAM" id="MobiDB-lite"/>
    </source>
</evidence>
<dbReference type="RefSeq" id="WP_271088882.1">
    <property type="nucleotide sequence ID" value="NZ_JAPJZH010000004.1"/>
</dbReference>
<feature type="region of interest" description="Disordered" evidence="1">
    <location>
        <begin position="1"/>
        <end position="30"/>
    </location>
</feature>
<protein>
    <submittedName>
        <fullName evidence="2">Uncharacterized protein</fullName>
    </submittedName>
</protein>
<evidence type="ECO:0000313" key="2">
    <source>
        <dbReference type="EMBL" id="MDA4845277.1"/>
    </source>
</evidence>
<comment type="caution">
    <text evidence="2">The sequence shown here is derived from an EMBL/GenBank/DDBJ whole genome shotgun (WGS) entry which is preliminary data.</text>
</comment>
<keyword evidence="3" id="KW-1185">Reference proteome</keyword>